<accession>A0A0K1Q940</accession>
<dbReference type="PANTHER" id="PTHR46534">
    <property type="entry name" value="IGGFC_BINDING DOMAIN-CONTAINING PROTEIN"/>
    <property type="match status" value="1"/>
</dbReference>
<dbReference type="AlphaFoldDB" id="A0A0K1Q940"/>
<dbReference type="PANTHER" id="PTHR46534:SF1">
    <property type="entry name" value="IGGFC-BINDING PROTEIN N-TERMINAL DOMAIN-CONTAINING PROTEIN"/>
    <property type="match status" value="1"/>
</dbReference>
<dbReference type="KEGG" id="llu:AKJ09_08907"/>
<dbReference type="InterPro" id="IPR035234">
    <property type="entry name" value="IgGFc-bd_N"/>
</dbReference>
<dbReference type="STRING" id="1391654.AKJ09_08907"/>
<evidence type="ECO:0000259" key="1">
    <source>
        <dbReference type="Pfam" id="PF17517"/>
    </source>
</evidence>
<name>A0A0K1Q940_9BACT</name>
<evidence type="ECO:0000313" key="3">
    <source>
        <dbReference type="Proteomes" id="UP000064967"/>
    </source>
</evidence>
<sequence>MGALVRCEGGKRVTIDDCAARGQVCAPSLLKCTPCLPNSASCDGFDVQHCSEDGQSKTKSETCDATKGIACRDGACHQLCDDATRQHSNVGCEYWGVDLDNAVTSQGNAAQQQYAIVVSNVQPDLVATVIVEEDTAAIGQPQALRTIASARVNPQSLEVFKLGPKEVDGSAPGTFNTGTNTALSRGAFRVRSDVPIVAYQFNPLENINVFSNDASLLLPTAALGGNGGRSYIVAAWPQTLARSENSAEDFGIDLRAFLTIVGTTPDTRVKVTTTARIVPGGPVPNGVEKGGTLDVVLQPFEVLNLETGNFNADFTGSLIDATKPIAVYVGSEASDAPYFSNIAQRSCCADHLETQLTPLRAVGKRYVAGRVPNRTKAIAAAGAAISYFNEPEFYRIVSTRSGTTKVTTTLPAPLNSFELVGEGASRTIAAYQDFLVEADNPVLMADVQASQEAAGVFKKLPGGDPSLTMVAPVEQWRNDYVLLTPDKYAFDFLVVTAPYAAQVYIDGLLVDGKVCEVAPADGLDAKTRKSDTPPFLVYRCQLSFPAVDSSVDPPKVSPGRQNDGVHHVQSDYPVGVLVYGFDVFVSYAYAAGTDLREINPN</sequence>
<dbReference type="EMBL" id="CP012333">
    <property type="protein sequence ID" value="AKV02244.1"/>
    <property type="molecule type" value="Genomic_DNA"/>
</dbReference>
<keyword evidence="3" id="KW-1185">Reference proteome</keyword>
<reference evidence="2 3" key="1">
    <citation type="submission" date="2015-08" db="EMBL/GenBank/DDBJ databases">
        <authorList>
            <person name="Babu N.S."/>
            <person name="Beckwith C.J."/>
            <person name="Beseler K.G."/>
            <person name="Brison A."/>
            <person name="Carone J.V."/>
            <person name="Caskin T.P."/>
            <person name="Diamond M."/>
            <person name="Durham M.E."/>
            <person name="Foxe J.M."/>
            <person name="Go M."/>
            <person name="Henderson B.A."/>
            <person name="Jones I.B."/>
            <person name="McGettigan J.A."/>
            <person name="Micheletti S.J."/>
            <person name="Nasrallah M.E."/>
            <person name="Ortiz D."/>
            <person name="Piller C.R."/>
            <person name="Privatt S.R."/>
            <person name="Schneider S.L."/>
            <person name="Sharp S."/>
            <person name="Smith T.C."/>
            <person name="Stanton J.D."/>
            <person name="Ullery H.E."/>
            <person name="Wilson R.J."/>
            <person name="Serrano M.G."/>
            <person name="Buck G."/>
            <person name="Lee V."/>
            <person name="Wang Y."/>
            <person name="Carvalho R."/>
            <person name="Voegtly L."/>
            <person name="Shi R."/>
            <person name="Duckworth R."/>
            <person name="Johnson A."/>
            <person name="Loviza R."/>
            <person name="Walstead R."/>
            <person name="Shah Z."/>
            <person name="Kiflezghi M."/>
            <person name="Wade K."/>
            <person name="Ball S.L."/>
            <person name="Bradley K.W."/>
            <person name="Asai D.J."/>
            <person name="Bowman C.A."/>
            <person name="Russell D.A."/>
            <person name="Pope W.H."/>
            <person name="Jacobs-Sera D."/>
            <person name="Hendrix R.W."/>
            <person name="Hatfull G.F."/>
        </authorList>
    </citation>
    <scope>NUCLEOTIDE SEQUENCE [LARGE SCALE GENOMIC DNA]</scope>
    <source>
        <strain evidence="2 3">DSM 27648</strain>
    </source>
</reference>
<proteinExistence type="predicted"/>
<gene>
    <name evidence="2" type="ORF">AKJ09_08907</name>
</gene>
<organism evidence="2 3">
    <name type="scientific">Labilithrix luteola</name>
    <dbReference type="NCBI Taxonomy" id="1391654"/>
    <lineage>
        <taxon>Bacteria</taxon>
        <taxon>Pseudomonadati</taxon>
        <taxon>Myxococcota</taxon>
        <taxon>Polyangia</taxon>
        <taxon>Polyangiales</taxon>
        <taxon>Labilitrichaceae</taxon>
        <taxon>Labilithrix</taxon>
    </lineage>
</organism>
<evidence type="ECO:0000313" key="2">
    <source>
        <dbReference type="EMBL" id="AKV02244.1"/>
    </source>
</evidence>
<dbReference type="Proteomes" id="UP000064967">
    <property type="component" value="Chromosome"/>
</dbReference>
<protein>
    <recommendedName>
        <fullName evidence="1">IgGFc-binding protein N-terminal domain-containing protein</fullName>
    </recommendedName>
</protein>
<feature type="domain" description="IgGFc-binding protein N-terminal" evidence="1">
    <location>
        <begin position="213"/>
        <end position="580"/>
    </location>
</feature>
<dbReference type="Pfam" id="PF17517">
    <property type="entry name" value="IgGFc_binding"/>
    <property type="match status" value="1"/>
</dbReference>